<keyword evidence="6" id="KW-0929">Antimicrobial</keyword>
<evidence type="ECO:0000313" key="9">
    <source>
        <dbReference type="EMBL" id="CAD7669541.1"/>
    </source>
</evidence>
<feature type="signal peptide" evidence="6">
    <location>
        <begin position="1"/>
        <end position="20"/>
    </location>
</feature>
<dbReference type="GO" id="GO:0042742">
    <property type="term" value="P:defense response to bacterium"/>
    <property type="evidence" value="ECO:0007669"/>
    <property type="project" value="UniProtKB-UniRule"/>
</dbReference>
<feature type="region of interest" description="Disordered" evidence="7">
    <location>
        <begin position="76"/>
        <end position="106"/>
    </location>
</feature>
<reference evidence="9" key="1">
    <citation type="submission" date="2020-12" db="EMBL/GenBank/DDBJ databases">
        <authorList>
            <consortium name="Molecular Ecology Group"/>
        </authorList>
    </citation>
    <scope>NUCLEOTIDE SEQUENCE</scope>
    <source>
        <strain evidence="9">TBG_1078</strain>
    </source>
</reference>
<accession>A0A811Y5N4</accession>
<feature type="domain" description="Beta-defensin" evidence="8">
    <location>
        <begin position="24"/>
        <end position="54"/>
    </location>
</feature>
<keyword evidence="5" id="KW-1015">Disulfide bond</keyword>
<comment type="caution">
    <text evidence="9">The sequence shown here is derived from an EMBL/GenBank/DDBJ whole genome shotgun (WGS) entry which is preliminary data.</text>
</comment>
<evidence type="ECO:0000256" key="6">
    <source>
        <dbReference type="RuleBase" id="RU231113"/>
    </source>
</evidence>
<name>A0A811Y5N4_NYCPR</name>
<evidence type="ECO:0000256" key="3">
    <source>
        <dbReference type="ARBA" id="ARBA00022525"/>
    </source>
</evidence>
<dbReference type="EMBL" id="CAJHUB010000653">
    <property type="protein sequence ID" value="CAD7669541.1"/>
    <property type="molecule type" value="Genomic_DNA"/>
</dbReference>
<keyword evidence="10" id="KW-1185">Reference proteome</keyword>
<protein>
    <recommendedName>
        <fullName evidence="6">Beta-defensin</fullName>
    </recommendedName>
</protein>
<comment type="subcellular location">
    <subcellularLocation>
        <location evidence="1 6">Secreted</location>
    </subcellularLocation>
</comment>
<feature type="compositionally biased region" description="Polar residues" evidence="7">
    <location>
        <begin position="83"/>
        <end position="92"/>
    </location>
</feature>
<dbReference type="Proteomes" id="UP000645828">
    <property type="component" value="Unassembled WGS sequence"/>
</dbReference>
<dbReference type="InterPro" id="IPR025933">
    <property type="entry name" value="Beta_defensin_dom"/>
</dbReference>
<evidence type="ECO:0000256" key="4">
    <source>
        <dbReference type="ARBA" id="ARBA00022729"/>
    </source>
</evidence>
<evidence type="ECO:0000256" key="5">
    <source>
        <dbReference type="ARBA" id="ARBA00023157"/>
    </source>
</evidence>
<dbReference type="GO" id="GO:0005576">
    <property type="term" value="C:extracellular region"/>
    <property type="evidence" value="ECO:0007669"/>
    <property type="project" value="UniProtKB-SubCell"/>
</dbReference>
<feature type="compositionally biased region" description="Low complexity" evidence="7">
    <location>
        <begin position="93"/>
        <end position="106"/>
    </location>
</feature>
<proteinExistence type="inferred from homology"/>
<evidence type="ECO:0000256" key="1">
    <source>
        <dbReference type="ARBA" id="ARBA00004613"/>
    </source>
</evidence>
<feature type="chain" id="PRO_5033109613" description="Beta-defensin" evidence="6">
    <location>
        <begin position="21"/>
        <end position="106"/>
    </location>
</feature>
<dbReference type="GO" id="GO:0045087">
    <property type="term" value="P:innate immune response"/>
    <property type="evidence" value="ECO:0007669"/>
    <property type="project" value="InterPro"/>
</dbReference>
<organism evidence="9 10">
    <name type="scientific">Nyctereutes procyonoides</name>
    <name type="common">Raccoon dog</name>
    <name type="synonym">Canis procyonoides</name>
    <dbReference type="NCBI Taxonomy" id="34880"/>
    <lineage>
        <taxon>Eukaryota</taxon>
        <taxon>Metazoa</taxon>
        <taxon>Chordata</taxon>
        <taxon>Craniata</taxon>
        <taxon>Vertebrata</taxon>
        <taxon>Euteleostomi</taxon>
        <taxon>Mammalia</taxon>
        <taxon>Eutheria</taxon>
        <taxon>Laurasiatheria</taxon>
        <taxon>Carnivora</taxon>
        <taxon>Caniformia</taxon>
        <taxon>Canidae</taxon>
        <taxon>Nyctereutes</taxon>
    </lineage>
</organism>
<keyword evidence="6" id="KW-0211">Defensin</keyword>
<evidence type="ECO:0000256" key="2">
    <source>
        <dbReference type="ARBA" id="ARBA00007371"/>
    </source>
</evidence>
<dbReference type="Pfam" id="PF13841">
    <property type="entry name" value="Defensin_beta_2"/>
    <property type="match status" value="1"/>
</dbReference>
<keyword evidence="4 6" id="KW-0732">Signal</keyword>
<sequence length="106" mass="11666">MKLLLLFFASFGFLGTPASGGGTSCGRKYPGRCKLHCHSQERSIFICDRYRLCCMKDPIKGITASPVHRAKYPCRKTTESRNVEQQMASTPQPLSSPSIPSTVISP</sequence>
<evidence type="ECO:0000259" key="8">
    <source>
        <dbReference type="Pfam" id="PF13841"/>
    </source>
</evidence>
<evidence type="ECO:0000313" key="10">
    <source>
        <dbReference type="Proteomes" id="UP000645828"/>
    </source>
</evidence>
<dbReference type="AlphaFoldDB" id="A0A811Y5N4"/>
<keyword evidence="3 6" id="KW-0964">Secreted</keyword>
<comment type="similarity">
    <text evidence="2 6">Belongs to the beta-defensin family.</text>
</comment>
<comment type="function">
    <text evidence="6">Has antibacterial activity.</text>
</comment>
<gene>
    <name evidence="9" type="ORF">NYPRO_LOCUS2335</name>
</gene>
<dbReference type="PROSITE" id="PS51257">
    <property type="entry name" value="PROKAR_LIPOPROTEIN"/>
    <property type="match status" value="1"/>
</dbReference>
<evidence type="ECO:0000256" key="7">
    <source>
        <dbReference type="SAM" id="MobiDB-lite"/>
    </source>
</evidence>
<keyword evidence="6" id="KW-0044">Antibiotic</keyword>